<name>A0A8X8BPC7_POLSE</name>
<feature type="non-terminal residue" evidence="13">
    <location>
        <position position="235"/>
    </location>
</feature>
<evidence type="ECO:0000256" key="3">
    <source>
        <dbReference type="ARBA" id="ARBA00022737"/>
    </source>
</evidence>
<evidence type="ECO:0000256" key="1">
    <source>
        <dbReference type="ARBA" id="ARBA00004123"/>
    </source>
</evidence>
<dbReference type="GO" id="GO:0000981">
    <property type="term" value="F:DNA-binding transcription factor activity, RNA polymerase II-specific"/>
    <property type="evidence" value="ECO:0007669"/>
    <property type="project" value="TreeGrafter"/>
</dbReference>
<dbReference type="GO" id="GO:0000978">
    <property type="term" value="F:RNA polymerase II cis-regulatory region sequence-specific DNA binding"/>
    <property type="evidence" value="ECO:0007669"/>
    <property type="project" value="TreeGrafter"/>
</dbReference>
<feature type="domain" description="C2H2-type" evidence="12">
    <location>
        <begin position="117"/>
        <end position="146"/>
    </location>
</feature>
<keyword evidence="7" id="KW-0238">DNA-binding</keyword>
<evidence type="ECO:0000256" key="5">
    <source>
        <dbReference type="ARBA" id="ARBA00022833"/>
    </source>
</evidence>
<evidence type="ECO:0000256" key="8">
    <source>
        <dbReference type="ARBA" id="ARBA00023163"/>
    </source>
</evidence>
<feature type="region of interest" description="Disordered" evidence="11">
    <location>
        <begin position="213"/>
        <end position="235"/>
    </location>
</feature>
<comment type="subcellular location">
    <subcellularLocation>
        <location evidence="1">Nucleus</location>
    </subcellularLocation>
</comment>
<accession>A0A8X8BPC7</accession>
<dbReference type="InterPro" id="IPR036236">
    <property type="entry name" value="Znf_C2H2_sf"/>
</dbReference>
<keyword evidence="3" id="KW-0677">Repeat</keyword>
<protein>
    <submittedName>
        <fullName evidence="13">KLF9 factor</fullName>
    </submittedName>
</protein>
<dbReference type="PANTHER" id="PTHR23235">
    <property type="entry name" value="KRUEPPEL-LIKE TRANSCRIPTION FACTOR"/>
    <property type="match status" value="1"/>
</dbReference>
<dbReference type="GeneID" id="120527386"/>
<keyword evidence="14" id="KW-1185">Reference proteome</keyword>
<gene>
    <name evidence="13" type="primary">Klf9</name>
    <name evidence="13" type="ORF">GTO96_0016426</name>
</gene>
<dbReference type="GO" id="GO:0005634">
    <property type="term" value="C:nucleus"/>
    <property type="evidence" value="ECO:0007669"/>
    <property type="project" value="UniProtKB-SubCell"/>
</dbReference>
<evidence type="ECO:0000313" key="13">
    <source>
        <dbReference type="EMBL" id="KAG2465478.1"/>
    </source>
</evidence>
<dbReference type="Gene3D" id="3.30.160.60">
    <property type="entry name" value="Classic Zinc Finger"/>
    <property type="match status" value="3"/>
</dbReference>
<dbReference type="Proteomes" id="UP000886611">
    <property type="component" value="Unassembled WGS sequence"/>
</dbReference>
<evidence type="ECO:0000256" key="6">
    <source>
        <dbReference type="ARBA" id="ARBA00023015"/>
    </source>
</evidence>
<keyword evidence="2" id="KW-0479">Metal-binding</keyword>
<evidence type="ECO:0000256" key="11">
    <source>
        <dbReference type="SAM" id="MobiDB-lite"/>
    </source>
</evidence>
<dbReference type="EMBL" id="JAATIS010001721">
    <property type="protein sequence ID" value="KAG2465478.1"/>
    <property type="molecule type" value="Genomic_DNA"/>
</dbReference>
<keyword evidence="8" id="KW-0804">Transcription</keyword>
<dbReference type="RefSeq" id="XP_039606671.1">
    <property type="nucleotide sequence ID" value="XM_039750737.1"/>
</dbReference>
<feature type="domain" description="C2H2-type" evidence="12">
    <location>
        <begin position="147"/>
        <end position="176"/>
    </location>
</feature>
<keyword evidence="9" id="KW-0539">Nucleus</keyword>
<evidence type="ECO:0000256" key="4">
    <source>
        <dbReference type="ARBA" id="ARBA00022771"/>
    </source>
</evidence>
<dbReference type="FunFam" id="3.30.160.60:FF:000125">
    <property type="entry name" value="Putative zinc finger protein 143"/>
    <property type="match status" value="1"/>
</dbReference>
<keyword evidence="4 10" id="KW-0863">Zinc-finger</keyword>
<dbReference type="OrthoDB" id="6365676at2759"/>
<evidence type="ECO:0000256" key="7">
    <source>
        <dbReference type="ARBA" id="ARBA00023125"/>
    </source>
</evidence>
<dbReference type="PROSITE" id="PS50157">
    <property type="entry name" value="ZINC_FINGER_C2H2_2"/>
    <property type="match status" value="3"/>
</dbReference>
<sequence>MSEVDLAAECLVSISNGAAASRCPSMLLHEDADAKDPQERGTLLMFARILLELKTHKPPSRLCSCTSAKCSCGSEASRAAEPGELHRIGSDAARNHRLLGIKSHRGCTVRSTREKNHRCPYAGCDKEYGKSSHLKAHVRVHTGERPFPCNWPQCSRKFSRSDELTRHLRTHTGEKKFKCPLCDKRFMRSDHLTKHARRHSDFDPRMLEKASCRKRSSASLSSSEPGDFCSTPQEE</sequence>
<comment type="caution">
    <text evidence="13">The sequence shown here is derived from an EMBL/GenBank/DDBJ whole genome shotgun (WGS) entry which is preliminary data.</text>
</comment>
<evidence type="ECO:0000313" key="14">
    <source>
        <dbReference type="Proteomes" id="UP000886611"/>
    </source>
</evidence>
<reference evidence="13 14" key="1">
    <citation type="journal article" date="2021" name="Cell">
        <title>Tracing the genetic footprints of vertebrate landing in non-teleost ray-finned fishes.</title>
        <authorList>
            <person name="Bi X."/>
            <person name="Wang K."/>
            <person name="Yang L."/>
            <person name="Pan H."/>
            <person name="Jiang H."/>
            <person name="Wei Q."/>
            <person name="Fang M."/>
            <person name="Yu H."/>
            <person name="Zhu C."/>
            <person name="Cai Y."/>
            <person name="He Y."/>
            <person name="Gan X."/>
            <person name="Zeng H."/>
            <person name="Yu D."/>
            <person name="Zhu Y."/>
            <person name="Jiang H."/>
            <person name="Qiu Q."/>
            <person name="Yang H."/>
            <person name="Zhang Y.E."/>
            <person name="Wang W."/>
            <person name="Zhu M."/>
            <person name="He S."/>
            <person name="Zhang G."/>
        </authorList>
    </citation>
    <scope>NUCLEOTIDE SEQUENCE [LARGE SCALE GENOMIC DNA]</scope>
    <source>
        <strain evidence="13">Bchr_013</strain>
    </source>
</reference>
<dbReference type="AlphaFoldDB" id="A0A8X8BPC7"/>
<feature type="domain" description="C2H2-type" evidence="12">
    <location>
        <begin position="177"/>
        <end position="204"/>
    </location>
</feature>
<dbReference type="SMART" id="SM00355">
    <property type="entry name" value="ZnF_C2H2"/>
    <property type="match status" value="3"/>
</dbReference>
<dbReference type="FunFam" id="3.30.160.60:FF:000595">
    <property type="entry name" value="Krueppel-like factor 14"/>
    <property type="match status" value="1"/>
</dbReference>
<evidence type="ECO:0000256" key="9">
    <source>
        <dbReference type="ARBA" id="ARBA00023242"/>
    </source>
</evidence>
<proteinExistence type="predicted"/>
<organism evidence="13 14">
    <name type="scientific">Polypterus senegalus</name>
    <name type="common">Senegal bichir</name>
    <dbReference type="NCBI Taxonomy" id="55291"/>
    <lineage>
        <taxon>Eukaryota</taxon>
        <taxon>Metazoa</taxon>
        <taxon>Chordata</taxon>
        <taxon>Craniata</taxon>
        <taxon>Vertebrata</taxon>
        <taxon>Euteleostomi</taxon>
        <taxon>Actinopterygii</taxon>
        <taxon>Polypteriformes</taxon>
        <taxon>Polypteridae</taxon>
        <taxon>Polypterus</taxon>
    </lineage>
</organism>
<evidence type="ECO:0000256" key="10">
    <source>
        <dbReference type="PROSITE-ProRule" id="PRU00042"/>
    </source>
</evidence>
<dbReference type="SUPFAM" id="SSF57667">
    <property type="entry name" value="beta-beta-alpha zinc fingers"/>
    <property type="match status" value="1"/>
</dbReference>
<dbReference type="PANTHER" id="PTHR23235:SF132">
    <property type="entry name" value="KRUEPPEL-LIKE FACTOR 9"/>
    <property type="match status" value="1"/>
</dbReference>
<keyword evidence="5" id="KW-0862">Zinc</keyword>
<dbReference type="GO" id="GO:0008270">
    <property type="term" value="F:zinc ion binding"/>
    <property type="evidence" value="ECO:0007669"/>
    <property type="project" value="UniProtKB-KW"/>
</dbReference>
<evidence type="ECO:0000259" key="12">
    <source>
        <dbReference type="PROSITE" id="PS50157"/>
    </source>
</evidence>
<dbReference type="InterPro" id="IPR013087">
    <property type="entry name" value="Znf_C2H2_type"/>
</dbReference>
<feature type="non-terminal residue" evidence="13">
    <location>
        <position position="1"/>
    </location>
</feature>
<evidence type="ECO:0000256" key="2">
    <source>
        <dbReference type="ARBA" id="ARBA00022723"/>
    </source>
</evidence>
<keyword evidence="6" id="KW-0805">Transcription regulation</keyword>
<dbReference type="PROSITE" id="PS00028">
    <property type="entry name" value="ZINC_FINGER_C2H2_1"/>
    <property type="match status" value="3"/>
</dbReference>
<dbReference type="FunFam" id="3.30.160.60:FF:000018">
    <property type="entry name" value="Krueppel-like factor 15"/>
    <property type="match status" value="1"/>
</dbReference>
<dbReference type="Pfam" id="PF00096">
    <property type="entry name" value="zf-C2H2"/>
    <property type="match status" value="3"/>
</dbReference>